<dbReference type="EMBL" id="FXTP01000004">
    <property type="protein sequence ID" value="SMO54652.1"/>
    <property type="molecule type" value="Genomic_DNA"/>
</dbReference>
<protein>
    <submittedName>
        <fullName evidence="2">Uncharacterized protein</fullName>
    </submittedName>
</protein>
<accession>A0A521C5F6</accession>
<keyword evidence="3" id="KW-1185">Reference proteome</keyword>
<feature type="transmembrane region" description="Helical" evidence="1">
    <location>
        <begin position="197"/>
        <end position="219"/>
    </location>
</feature>
<feature type="transmembrane region" description="Helical" evidence="1">
    <location>
        <begin position="382"/>
        <end position="404"/>
    </location>
</feature>
<sequence length="418" mass="46632">MSEDALKMKSLSKDSGIWQWAMFSFVLAGLTGFLYRLGLVFPLPIDFSFENIRHGHSHLMFFGWAALLPMYLIKLDSIPGYHAAFGPRLMKASLWFSVVFTLLSYPAFLMWGYQPVAAGEAYLPLSAILSGMVMIGWYGFMIGYLITRYFKKDFQPNIWFESALIMLFISSLGAWGVGFVELMGIGGPMFGKALTHFFLATFMEGWVILVLLGLIAKVLKIGEKELVVSPLVLVGLITIGAPLTFPYGIPESMVSLNLSVAARMGGFLIAEGILLFAFSAFRSRKKMMAIWVWPLIFLVAKAFMQLVASVSPADLWLSDHGIRILYLHVVLLGALTTGLVAYLNRDLDIRAGYFYAVLGSVIFVILTLVLLTSLWPAFLSGIWIYDVLALAAIFPVIAVMLFWLKLYLTVKKDVKQFP</sequence>
<name>A0A521C5F6_9BACT</name>
<feature type="transmembrane region" description="Helical" evidence="1">
    <location>
        <begin position="125"/>
        <end position="146"/>
    </location>
</feature>
<feature type="transmembrane region" description="Helical" evidence="1">
    <location>
        <begin position="288"/>
        <end position="304"/>
    </location>
</feature>
<feature type="transmembrane region" description="Helical" evidence="1">
    <location>
        <begin position="324"/>
        <end position="343"/>
    </location>
</feature>
<reference evidence="2 3" key="1">
    <citation type="submission" date="2017-05" db="EMBL/GenBank/DDBJ databases">
        <authorList>
            <person name="Varghese N."/>
            <person name="Submissions S."/>
        </authorList>
    </citation>
    <scope>NUCLEOTIDE SEQUENCE [LARGE SCALE GENOMIC DNA]</scope>
    <source>
        <strain evidence="2 3">DSM 21985</strain>
    </source>
</reference>
<feature type="transmembrane region" description="Helical" evidence="1">
    <location>
        <begin position="17"/>
        <end position="35"/>
    </location>
</feature>
<feature type="transmembrane region" description="Helical" evidence="1">
    <location>
        <begin position="355"/>
        <end position="376"/>
    </location>
</feature>
<keyword evidence="1" id="KW-0812">Transmembrane</keyword>
<organism evidence="2 3">
    <name type="scientific">Gracilimonas mengyeensis</name>
    <dbReference type="NCBI Taxonomy" id="1302730"/>
    <lineage>
        <taxon>Bacteria</taxon>
        <taxon>Pseudomonadati</taxon>
        <taxon>Balneolota</taxon>
        <taxon>Balneolia</taxon>
        <taxon>Balneolales</taxon>
        <taxon>Balneolaceae</taxon>
        <taxon>Gracilimonas</taxon>
    </lineage>
</organism>
<evidence type="ECO:0000256" key="1">
    <source>
        <dbReference type="SAM" id="Phobius"/>
    </source>
</evidence>
<keyword evidence="1" id="KW-0472">Membrane</keyword>
<dbReference type="AlphaFoldDB" id="A0A521C5F6"/>
<evidence type="ECO:0000313" key="3">
    <source>
        <dbReference type="Proteomes" id="UP000317557"/>
    </source>
</evidence>
<gene>
    <name evidence="2" type="ORF">SAMN06265219_104180</name>
</gene>
<feature type="transmembrane region" description="Helical" evidence="1">
    <location>
        <begin position="226"/>
        <end position="249"/>
    </location>
</feature>
<keyword evidence="1" id="KW-1133">Transmembrane helix</keyword>
<feature type="transmembrane region" description="Helical" evidence="1">
    <location>
        <begin position="261"/>
        <end position="281"/>
    </location>
</feature>
<evidence type="ECO:0000313" key="2">
    <source>
        <dbReference type="EMBL" id="SMO54652.1"/>
    </source>
</evidence>
<proteinExistence type="predicted"/>
<feature type="transmembrane region" description="Helical" evidence="1">
    <location>
        <begin position="94"/>
        <end position="113"/>
    </location>
</feature>
<feature type="transmembrane region" description="Helical" evidence="1">
    <location>
        <begin position="158"/>
        <end position="177"/>
    </location>
</feature>
<dbReference type="Proteomes" id="UP000317557">
    <property type="component" value="Unassembled WGS sequence"/>
</dbReference>